<comment type="subcellular location">
    <subcellularLocation>
        <location evidence="1">Membrane</location>
        <topology evidence="1">Multi-pass membrane protein</topology>
    </subcellularLocation>
</comment>
<dbReference type="PROSITE" id="PS50850">
    <property type="entry name" value="MFS"/>
    <property type="match status" value="1"/>
</dbReference>
<feature type="transmembrane region" description="Helical" evidence="5">
    <location>
        <begin position="375"/>
        <end position="395"/>
    </location>
</feature>
<keyword evidence="2 5" id="KW-0812">Transmembrane</keyword>
<dbReference type="Gene3D" id="1.20.1250.20">
    <property type="entry name" value="MFS general substrate transporter like domains"/>
    <property type="match status" value="1"/>
</dbReference>
<sequence>MLVLSVVINTVNNSNLGSTLSSGTKSMSKEFGITSKLVLVLPGSMYLLGYVFGPMITAPMSEFHGRKMVLLGSFTVYTIATLACGLAPNMMALIIFRFIMGLGAATPLSVIGGTAADLFPDPIDRGRAIGFFVTAAGFGQAIGAILAGYLSVQSWSLPYFAALTIALASLVLCALNPETFQPILLKNRAKRMRLVNGERVFAPIELKGRKSVQEVAREQLGVPFRMLFKEILVSFSSLYLALVYGIYYLFFQAYHKVYEDGFKLSSGEAGLTFIAAGLGGVIAFGIQWIFERRIRRIEKWGGTMRIQNKDDRRRLPLACLAGPFFILSMFWTGTTASHPQSAPVMVTVLAVVPFGIGYNLIFISLSNYLIDSYEVYAASAMAATSASRSLLAAGLPLCTEALYGGLGIQWGFYLLGFVMIGLSVVPFAFLKFGPRLRKRSDLFQELRRKAEAESAS</sequence>
<evidence type="ECO:0000313" key="7">
    <source>
        <dbReference type="EMBL" id="KAF2416402.1"/>
    </source>
</evidence>
<keyword evidence="8" id="KW-1185">Reference proteome</keyword>
<feature type="transmembrane region" description="Helical" evidence="5">
    <location>
        <begin position="231"/>
        <end position="250"/>
    </location>
</feature>
<feature type="transmembrane region" description="Helical" evidence="5">
    <location>
        <begin position="344"/>
        <end position="363"/>
    </location>
</feature>
<feature type="transmembrane region" description="Helical" evidence="5">
    <location>
        <begin position="270"/>
        <end position="290"/>
    </location>
</feature>
<comment type="caution">
    <text evidence="7">The sequence shown here is derived from an EMBL/GenBank/DDBJ whole genome shotgun (WGS) entry which is preliminary data.</text>
</comment>
<proteinExistence type="predicted"/>
<accession>A0A9P4NE72</accession>
<feature type="transmembrane region" description="Helical" evidence="5">
    <location>
        <begin position="156"/>
        <end position="175"/>
    </location>
</feature>
<evidence type="ECO:0000256" key="1">
    <source>
        <dbReference type="ARBA" id="ARBA00004141"/>
    </source>
</evidence>
<feature type="transmembrane region" description="Helical" evidence="5">
    <location>
        <begin position="37"/>
        <end position="56"/>
    </location>
</feature>
<evidence type="ECO:0000256" key="3">
    <source>
        <dbReference type="ARBA" id="ARBA00022989"/>
    </source>
</evidence>
<dbReference type="InterPro" id="IPR011701">
    <property type="entry name" value="MFS"/>
</dbReference>
<dbReference type="EMBL" id="MU007160">
    <property type="protein sequence ID" value="KAF2416402.1"/>
    <property type="molecule type" value="Genomic_DNA"/>
</dbReference>
<feature type="domain" description="Major facilitator superfamily (MFS) profile" evidence="6">
    <location>
        <begin position="1"/>
        <end position="434"/>
    </location>
</feature>
<feature type="transmembrane region" description="Helical" evidence="5">
    <location>
        <begin position="68"/>
        <end position="88"/>
    </location>
</feature>
<dbReference type="Pfam" id="PF07690">
    <property type="entry name" value="MFS_1"/>
    <property type="match status" value="1"/>
</dbReference>
<dbReference type="InterPro" id="IPR020846">
    <property type="entry name" value="MFS_dom"/>
</dbReference>
<feature type="transmembrane region" description="Helical" evidence="5">
    <location>
        <begin position="128"/>
        <end position="150"/>
    </location>
</feature>
<dbReference type="GO" id="GO:0005886">
    <property type="term" value="C:plasma membrane"/>
    <property type="evidence" value="ECO:0007669"/>
    <property type="project" value="TreeGrafter"/>
</dbReference>
<gene>
    <name evidence="7" type="ORF">EJ08DRAFT_622623</name>
</gene>
<keyword evidence="3 5" id="KW-1133">Transmembrane helix</keyword>
<name>A0A9P4NE72_9PEZI</name>
<feature type="transmembrane region" description="Helical" evidence="5">
    <location>
        <begin position="407"/>
        <end position="430"/>
    </location>
</feature>
<evidence type="ECO:0000313" key="8">
    <source>
        <dbReference type="Proteomes" id="UP000800235"/>
    </source>
</evidence>
<dbReference type="InterPro" id="IPR036259">
    <property type="entry name" value="MFS_trans_sf"/>
</dbReference>
<dbReference type="PANTHER" id="PTHR23502:SF74">
    <property type="entry name" value="MAJOR FACILITATOR SUPERFAMILY (MFS) PROFILE DOMAIN-CONTAINING PROTEIN"/>
    <property type="match status" value="1"/>
</dbReference>
<feature type="transmembrane region" description="Helical" evidence="5">
    <location>
        <begin position="315"/>
        <end position="332"/>
    </location>
</feature>
<organism evidence="7 8">
    <name type="scientific">Tothia fuscella</name>
    <dbReference type="NCBI Taxonomy" id="1048955"/>
    <lineage>
        <taxon>Eukaryota</taxon>
        <taxon>Fungi</taxon>
        <taxon>Dikarya</taxon>
        <taxon>Ascomycota</taxon>
        <taxon>Pezizomycotina</taxon>
        <taxon>Dothideomycetes</taxon>
        <taxon>Pleosporomycetidae</taxon>
        <taxon>Venturiales</taxon>
        <taxon>Cylindrosympodiaceae</taxon>
        <taxon>Tothia</taxon>
    </lineage>
</organism>
<evidence type="ECO:0000256" key="4">
    <source>
        <dbReference type="ARBA" id="ARBA00023136"/>
    </source>
</evidence>
<evidence type="ECO:0000256" key="2">
    <source>
        <dbReference type="ARBA" id="ARBA00022692"/>
    </source>
</evidence>
<dbReference type="Proteomes" id="UP000800235">
    <property type="component" value="Unassembled WGS sequence"/>
</dbReference>
<dbReference type="OrthoDB" id="5141738at2759"/>
<keyword evidence="4 5" id="KW-0472">Membrane</keyword>
<dbReference type="AlphaFoldDB" id="A0A9P4NE72"/>
<dbReference type="GO" id="GO:0022857">
    <property type="term" value="F:transmembrane transporter activity"/>
    <property type="evidence" value="ECO:0007669"/>
    <property type="project" value="InterPro"/>
</dbReference>
<protein>
    <submittedName>
        <fullName evidence="7">MFS general substrate transporter</fullName>
    </submittedName>
</protein>
<dbReference type="SUPFAM" id="SSF103473">
    <property type="entry name" value="MFS general substrate transporter"/>
    <property type="match status" value="1"/>
</dbReference>
<reference evidence="7" key="1">
    <citation type="journal article" date="2020" name="Stud. Mycol.">
        <title>101 Dothideomycetes genomes: a test case for predicting lifestyles and emergence of pathogens.</title>
        <authorList>
            <person name="Haridas S."/>
            <person name="Albert R."/>
            <person name="Binder M."/>
            <person name="Bloem J."/>
            <person name="Labutti K."/>
            <person name="Salamov A."/>
            <person name="Andreopoulos B."/>
            <person name="Baker S."/>
            <person name="Barry K."/>
            <person name="Bills G."/>
            <person name="Bluhm B."/>
            <person name="Cannon C."/>
            <person name="Castanera R."/>
            <person name="Culley D."/>
            <person name="Daum C."/>
            <person name="Ezra D."/>
            <person name="Gonzalez J."/>
            <person name="Henrissat B."/>
            <person name="Kuo A."/>
            <person name="Liang C."/>
            <person name="Lipzen A."/>
            <person name="Lutzoni F."/>
            <person name="Magnuson J."/>
            <person name="Mondo S."/>
            <person name="Nolan M."/>
            <person name="Ohm R."/>
            <person name="Pangilinan J."/>
            <person name="Park H.-J."/>
            <person name="Ramirez L."/>
            <person name="Alfaro M."/>
            <person name="Sun H."/>
            <person name="Tritt A."/>
            <person name="Yoshinaga Y."/>
            <person name="Zwiers L.-H."/>
            <person name="Turgeon B."/>
            <person name="Goodwin S."/>
            <person name="Spatafora J."/>
            <person name="Crous P."/>
            <person name="Grigoriev I."/>
        </authorList>
    </citation>
    <scope>NUCLEOTIDE SEQUENCE</scope>
    <source>
        <strain evidence="7">CBS 130266</strain>
    </source>
</reference>
<evidence type="ECO:0000259" key="6">
    <source>
        <dbReference type="PROSITE" id="PS50850"/>
    </source>
</evidence>
<evidence type="ECO:0000256" key="5">
    <source>
        <dbReference type="SAM" id="Phobius"/>
    </source>
</evidence>
<dbReference type="PANTHER" id="PTHR23502">
    <property type="entry name" value="MAJOR FACILITATOR SUPERFAMILY"/>
    <property type="match status" value="1"/>
</dbReference>